<dbReference type="PANTHER" id="PTHR33973:SF4">
    <property type="entry name" value="OS07G0153300 PROTEIN"/>
    <property type="match status" value="1"/>
</dbReference>
<dbReference type="Pfam" id="PF07103">
    <property type="entry name" value="DUF1365"/>
    <property type="match status" value="1"/>
</dbReference>
<dbReference type="EMBL" id="LAZR01003138">
    <property type="protein sequence ID" value="KKN21550.1"/>
    <property type="molecule type" value="Genomic_DNA"/>
</dbReference>
<evidence type="ECO:0008006" key="2">
    <source>
        <dbReference type="Google" id="ProtNLM"/>
    </source>
</evidence>
<name>A0A0F9NPW9_9ZZZZ</name>
<organism evidence="1">
    <name type="scientific">marine sediment metagenome</name>
    <dbReference type="NCBI Taxonomy" id="412755"/>
    <lineage>
        <taxon>unclassified sequences</taxon>
        <taxon>metagenomes</taxon>
        <taxon>ecological metagenomes</taxon>
    </lineage>
</organism>
<dbReference type="AlphaFoldDB" id="A0A0F9NPW9"/>
<comment type="caution">
    <text evidence="1">The sequence shown here is derived from an EMBL/GenBank/DDBJ whole genome shotgun (WGS) entry which is preliminary data.</text>
</comment>
<protein>
    <recommendedName>
        <fullName evidence="2">DUF1365 domain-containing protein</fullName>
    </recommendedName>
</protein>
<dbReference type="PANTHER" id="PTHR33973">
    <property type="entry name" value="OS07G0153300 PROTEIN"/>
    <property type="match status" value="1"/>
</dbReference>
<gene>
    <name evidence="1" type="ORF">LCGC14_0924150</name>
</gene>
<sequence>MFKTALMKGRVDHHRILPRHHQFSYPIAMVMFDVDELANTLKQSRWWSFNQFNFISFYRKDYLGRHNGDLKTAIESLIFQRLGEQFSGKVYLLTHPRYFGFVFNPVSFYFCVNNDDELVYILADINNTPWNERHAYVLKASQQNVSELTSEFDKKFHISPFMPMDIHYNWQFNWSSETLNILMQSYRGDEKQFTASMVLTAETLSPKAMNQLPLEFPLQTMRVVWRIYWHAFKLWLKKIPVFEHPKNNPTSQQVNARETDEDRV</sequence>
<accession>A0A0F9NPW9</accession>
<reference evidence="1" key="1">
    <citation type="journal article" date="2015" name="Nature">
        <title>Complex archaea that bridge the gap between prokaryotes and eukaryotes.</title>
        <authorList>
            <person name="Spang A."/>
            <person name="Saw J.H."/>
            <person name="Jorgensen S.L."/>
            <person name="Zaremba-Niedzwiedzka K."/>
            <person name="Martijn J."/>
            <person name="Lind A.E."/>
            <person name="van Eijk R."/>
            <person name="Schleper C."/>
            <person name="Guy L."/>
            <person name="Ettema T.J."/>
        </authorList>
    </citation>
    <scope>NUCLEOTIDE SEQUENCE</scope>
</reference>
<dbReference type="InterPro" id="IPR010775">
    <property type="entry name" value="DUF1365"/>
</dbReference>
<evidence type="ECO:0000313" key="1">
    <source>
        <dbReference type="EMBL" id="KKN21550.1"/>
    </source>
</evidence>
<proteinExistence type="predicted"/>